<evidence type="ECO:0000313" key="3">
    <source>
        <dbReference type="Proteomes" id="UP000540989"/>
    </source>
</evidence>
<feature type="transmembrane region" description="Helical" evidence="1">
    <location>
        <begin position="12"/>
        <end position="30"/>
    </location>
</feature>
<dbReference type="EMBL" id="JACHIP010000003">
    <property type="protein sequence ID" value="MBB5057597.1"/>
    <property type="molecule type" value="Genomic_DNA"/>
</dbReference>
<evidence type="ECO:0000313" key="2">
    <source>
        <dbReference type="EMBL" id="MBB5057597.1"/>
    </source>
</evidence>
<feature type="transmembrane region" description="Helical" evidence="1">
    <location>
        <begin position="36"/>
        <end position="60"/>
    </location>
</feature>
<dbReference type="AlphaFoldDB" id="A0A7W7ZD49"/>
<keyword evidence="1" id="KW-1133">Transmembrane helix</keyword>
<keyword evidence="3" id="KW-1185">Reference proteome</keyword>
<proteinExistence type="predicted"/>
<organism evidence="2 3">
    <name type="scientific">Granulicella aggregans</name>
    <dbReference type="NCBI Taxonomy" id="474949"/>
    <lineage>
        <taxon>Bacteria</taxon>
        <taxon>Pseudomonadati</taxon>
        <taxon>Acidobacteriota</taxon>
        <taxon>Terriglobia</taxon>
        <taxon>Terriglobales</taxon>
        <taxon>Acidobacteriaceae</taxon>
        <taxon>Granulicella</taxon>
    </lineage>
</organism>
<dbReference type="RefSeq" id="WP_184216621.1">
    <property type="nucleotide sequence ID" value="NZ_JACHIP010000003.1"/>
</dbReference>
<protein>
    <submittedName>
        <fullName evidence="2">Putative membrane protein YeaQ/YmgE (Transglycosylase-associated protein family)</fullName>
    </submittedName>
</protein>
<gene>
    <name evidence="2" type="ORF">HDF16_002303</name>
</gene>
<comment type="caution">
    <text evidence="2">The sequence shown here is derived from an EMBL/GenBank/DDBJ whole genome shotgun (WGS) entry which is preliminary data.</text>
</comment>
<accession>A0A7W7ZD49</accession>
<feature type="transmembrane region" description="Helical" evidence="1">
    <location>
        <begin position="81"/>
        <end position="100"/>
    </location>
</feature>
<name>A0A7W7ZD49_9BACT</name>
<dbReference type="Proteomes" id="UP000540989">
    <property type="component" value="Unassembled WGS sequence"/>
</dbReference>
<keyword evidence="1" id="KW-0472">Membrane</keyword>
<reference evidence="2 3" key="1">
    <citation type="submission" date="2020-08" db="EMBL/GenBank/DDBJ databases">
        <title>Genomic Encyclopedia of Type Strains, Phase IV (KMG-V): Genome sequencing to study the core and pangenomes of soil and plant-associated prokaryotes.</title>
        <authorList>
            <person name="Whitman W."/>
        </authorList>
    </citation>
    <scope>NUCLEOTIDE SEQUENCE [LARGE SCALE GENOMIC DNA]</scope>
    <source>
        <strain evidence="2 3">M8UP14</strain>
    </source>
</reference>
<evidence type="ECO:0000256" key="1">
    <source>
        <dbReference type="SAM" id="Phobius"/>
    </source>
</evidence>
<feature type="transmembrane region" description="Helical" evidence="1">
    <location>
        <begin position="112"/>
        <end position="137"/>
    </location>
</feature>
<keyword evidence="1" id="KW-0812">Transmembrane</keyword>
<sequence>MSTLSYQEKSLYGTLIADLLVYIPYFIYIMHNPTTLTSIVGTIIVLIVAHIVLQTVIAIASRNRVTDERDRQIAGLGYRNAYFVLVTMILGGMGLLWLHAVHGELNPNHMGLHFLSAFLGMVVVSELVKIVTQLVAYRRSI</sequence>